<proteinExistence type="predicted"/>
<gene>
    <name evidence="1" type="ORF">A9Q84_09260</name>
</gene>
<dbReference type="EMBL" id="MAAO01000006">
    <property type="protein sequence ID" value="OUR96527.1"/>
    <property type="molecule type" value="Genomic_DNA"/>
</dbReference>
<accession>A0A1Y5F6L2</accession>
<comment type="caution">
    <text evidence="1">The sequence shown here is derived from an EMBL/GenBank/DDBJ whole genome shotgun (WGS) entry which is preliminary data.</text>
</comment>
<protein>
    <submittedName>
        <fullName evidence="1">Uncharacterized protein</fullName>
    </submittedName>
</protein>
<evidence type="ECO:0000313" key="2">
    <source>
        <dbReference type="Proteomes" id="UP000196531"/>
    </source>
</evidence>
<dbReference type="AlphaFoldDB" id="A0A1Y5F6L2"/>
<dbReference type="Proteomes" id="UP000196531">
    <property type="component" value="Unassembled WGS sequence"/>
</dbReference>
<sequence length="152" mass="17687">MNSQENGISLQLQKFKESTSKKRQEFQKKAILRFLLIFILSHLLRTLTTESVTEEVEIDNQIKDGHVQMSLEVQSLIPKSEREANLFHKEKRLEIEKVQVLDSKNLDTSFVLIKVELPSTSVSKIVENPRGWKLIPKRKITNNKKVSYEILL</sequence>
<organism evidence="1 2">
    <name type="scientific">Halobacteriovorax marinus</name>
    <dbReference type="NCBI Taxonomy" id="97084"/>
    <lineage>
        <taxon>Bacteria</taxon>
        <taxon>Pseudomonadati</taxon>
        <taxon>Bdellovibrionota</taxon>
        <taxon>Bacteriovoracia</taxon>
        <taxon>Bacteriovoracales</taxon>
        <taxon>Halobacteriovoraceae</taxon>
        <taxon>Halobacteriovorax</taxon>
    </lineage>
</organism>
<name>A0A1Y5F6L2_9BACT</name>
<evidence type="ECO:0000313" key="1">
    <source>
        <dbReference type="EMBL" id="OUR96527.1"/>
    </source>
</evidence>
<reference evidence="2" key="1">
    <citation type="journal article" date="2017" name="Proc. Natl. Acad. Sci. U.S.A.">
        <title>Simulation of Deepwater Horizon oil plume reveals substrate specialization within a complex community of hydrocarbon-degraders.</title>
        <authorList>
            <person name="Hu P."/>
            <person name="Dubinsky E.A."/>
            <person name="Probst A.J."/>
            <person name="Wang J."/>
            <person name="Sieber C.M.K."/>
            <person name="Tom L.M."/>
            <person name="Gardinali P."/>
            <person name="Banfield J.F."/>
            <person name="Atlas R.M."/>
            <person name="Andersen G.L."/>
        </authorList>
    </citation>
    <scope>NUCLEOTIDE SEQUENCE [LARGE SCALE GENOMIC DNA]</scope>
</reference>